<dbReference type="InterPro" id="IPR035706">
    <property type="entry name" value="AAA_9"/>
</dbReference>
<reference evidence="4 5" key="1">
    <citation type="journal article" date="2018" name="Microb. Genom.">
        <title>Expanding an expanded genome: long-read sequencing of Trypanosoma cruzi.</title>
        <authorList>
            <person name="Berna L."/>
            <person name="Rodriguez M."/>
            <person name="Chiribao M.L."/>
            <person name="Parodi-Talice A."/>
            <person name="Pita S."/>
            <person name="Rijo G."/>
            <person name="Alvarez-Valin F."/>
            <person name="Robello C."/>
        </authorList>
    </citation>
    <scope>NUCLEOTIDE SEQUENCE [LARGE SCALE GENOMIC DNA]</scope>
    <source>
        <strain evidence="4 5">Dm28c</strain>
    </source>
</reference>
<dbReference type="InterPro" id="IPR027417">
    <property type="entry name" value="P-loop_NTPase"/>
</dbReference>
<dbReference type="Pfam" id="PF12777">
    <property type="entry name" value="MT"/>
    <property type="match status" value="1"/>
</dbReference>
<accession>A0A2V2UKU2</accession>
<protein>
    <submittedName>
        <fullName evidence="4">Putative dynein heavy chain</fullName>
    </submittedName>
</protein>
<organism evidence="4 5">
    <name type="scientific">Trypanosoma cruzi</name>
    <dbReference type="NCBI Taxonomy" id="5693"/>
    <lineage>
        <taxon>Eukaryota</taxon>
        <taxon>Discoba</taxon>
        <taxon>Euglenozoa</taxon>
        <taxon>Kinetoplastea</taxon>
        <taxon>Metakinetoplastina</taxon>
        <taxon>Trypanosomatida</taxon>
        <taxon>Trypanosomatidae</taxon>
        <taxon>Trypanosoma</taxon>
        <taxon>Schizotrypanum</taxon>
    </lineage>
</organism>
<proteinExistence type="predicted"/>
<dbReference type="Gene3D" id="1.20.920.20">
    <property type="match status" value="1"/>
</dbReference>
<evidence type="ECO:0000313" key="4">
    <source>
        <dbReference type="EMBL" id="PWU84664.1"/>
    </source>
</evidence>
<dbReference type="InterPro" id="IPR026983">
    <property type="entry name" value="DHC"/>
</dbReference>
<gene>
    <name evidence="4" type="ORF">C4B63_209g2</name>
</gene>
<evidence type="ECO:0000256" key="1">
    <source>
        <dbReference type="SAM" id="Coils"/>
    </source>
</evidence>
<dbReference type="GO" id="GO:0030286">
    <property type="term" value="C:dynein complex"/>
    <property type="evidence" value="ECO:0007669"/>
    <property type="project" value="InterPro"/>
</dbReference>
<dbReference type="Proteomes" id="UP000246121">
    <property type="component" value="Unassembled WGS sequence"/>
</dbReference>
<feature type="domain" description="Dynein heavy chain ATP-binding dynein motor region" evidence="3">
    <location>
        <begin position="190"/>
        <end position="302"/>
    </location>
</feature>
<feature type="domain" description="Dynein heavy chain coiled coil stalk" evidence="2">
    <location>
        <begin position="3"/>
        <end position="161"/>
    </location>
</feature>
<evidence type="ECO:0000313" key="5">
    <source>
        <dbReference type="Proteomes" id="UP000246121"/>
    </source>
</evidence>
<dbReference type="AlphaFoldDB" id="A0A2V2UKU2"/>
<dbReference type="GO" id="GO:0051959">
    <property type="term" value="F:dynein light intermediate chain binding"/>
    <property type="evidence" value="ECO:0007669"/>
    <property type="project" value="InterPro"/>
</dbReference>
<dbReference type="InterPro" id="IPR024743">
    <property type="entry name" value="Dynein_HC_stalk"/>
</dbReference>
<dbReference type="PANTHER" id="PTHR45703">
    <property type="entry name" value="DYNEIN HEAVY CHAIN"/>
    <property type="match status" value="1"/>
</dbReference>
<evidence type="ECO:0000259" key="2">
    <source>
        <dbReference type="Pfam" id="PF12777"/>
    </source>
</evidence>
<sequence>MTNDMFKNENIRKTSVALLGVATYIRAVVEYYKQNKIIKPLLAQAAAAQQEYDTAMESLNKKKEELRIINEKLAKLTSHLDRVRKDKQDLEEKVNDTDVKLTRAKKLIEGLGGEKVRFAKESQRFENELKYVVGNVLISAGVVAYMGPFLHKYRAKTTQTWLDMCKKHKIQVSEDYALAKFVGSPIDIQTWRLQQLPSDGFSIDNAVIVKTSDRWPLFVDPQKQANNWIRNMERANGLIITRLSDPDCIRTIRGAITEGRPVLLENLEETVDPVLENVLLKRLTREGNVTVVHLGEPVEWNETSVST</sequence>
<dbReference type="GO" id="GO:0007018">
    <property type="term" value="P:microtubule-based movement"/>
    <property type="evidence" value="ECO:0007669"/>
    <property type="project" value="InterPro"/>
</dbReference>
<dbReference type="EMBL" id="PRFA01000209">
    <property type="protein sequence ID" value="PWU84664.1"/>
    <property type="molecule type" value="Genomic_DNA"/>
</dbReference>
<dbReference type="VEuPathDB" id="TriTrypDB:C3747_329g1"/>
<feature type="coiled-coil region" evidence="1">
    <location>
        <begin position="45"/>
        <end position="107"/>
    </location>
</feature>
<evidence type="ECO:0000259" key="3">
    <source>
        <dbReference type="Pfam" id="PF12781"/>
    </source>
</evidence>
<keyword evidence="1" id="KW-0175">Coiled coil</keyword>
<comment type="caution">
    <text evidence="4">The sequence shown here is derived from an EMBL/GenBank/DDBJ whole genome shotgun (WGS) entry which is preliminary data.</text>
</comment>
<dbReference type="VEuPathDB" id="TriTrypDB:C4B63_209g2"/>
<dbReference type="Pfam" id="PF12781">
    <property type="entry name" value="AAA_9"/>
    <property type="match status" value="1"/>
</dbReference>
<dbReference type="Gene3D" id="3.40.50.300">
    <property type="entry name" value="P-loop containing nucleotide triphosphate hydrolases"/>
    <property type="match status" value="1"/>
</dbReference>
<dbReference type="GO" id="GO:0045505">
    <property type="term" value="F:dynein intermediate chain binding"/>
    <property type="evidence" value="ECO:0007669"/>
    <property type="project" value="InterPro"/>
</dbReference>
<dbReference type="VEuPathDB" id="TriTrypDB:TcCL_Unassigned07455"/>
<dbReference type="PANTHER" id="PTHR45703:SF36">
    <property type="entry name" value="DYNEIN HEAVY CHAIN, CYTOPLASMIC"/>
    <property type="match status" value="1"/>
</dbReference>
<name>A0A2V2UKU2_TRYCR</name>